<dbReference type="Gene3D" id="3.50.50.60">
    <property type="entry name" value="FAD/NAD(P)-binding domain"/>
    <property type="match status" value="2"/>
</dbReference>
<dbReference type="EMBL" id="CAJVPZ010002812">
    <property type="protein sequence ID" value="CAG8519679.1"/>
    <property type="molecule type" value="Genomic_DNA"/>
</dbReference>
<evidence type="ECO:0000259" key="5">
    <source>
        <dbReference type="Pfam" id="PF07992"/>
    </source>
</evidence>
<dbReference type="Proteomes" id="UP000789396">
    <property type="component" value="Unassembled WGS sequence"/>
</dbReference>
<gene>
    <name evidence="6" type="ORF">RFULGI_LOCUS3291</name>
</gene>
<dbReference type="InterPro" id="IPR023753">
    <property type="entry name" value="FAD/NAD-binding_dom"/>
</dbReference>
<dbReference type="PANTHER" id="PTHR43735:SF3">
    <property type="entry name" value="FERROPTOSIS SUPPRESSOR PROTEIN 1"/>
    <property type="match status" value="1"/>
</dbReference>
<dbReference type="GO" id="GO:0050660">
    <property type="term" value="F:flavin adenine dinucleotide binding"/>
    <property type="evidence" value="ECO:0007669"/>
    <property type="project" value="TreeGrafter"/>
</dbReference>
<accession>A0A9N9F9U8</accession>
<feature type="non-terminal residue" evidence="6">
    <location>
        <position position="1"/>
    </location>
</feature>
<evidence type="ECO:0000256" key="4">
    <source>
        <dbReference type="ARBA" id="ARBA00023002"/>
    </source>
</evidence>
<keyword evidence="2" id="KW-0285">Flavoprotein</keyword>
<dbReference type="GO" id="GO:0004174">
    <property type="term" value="F:electron-transferring-flavoprotein dehydrogenase activity"/>
    <property type="evidence" value="ECO:0007669"/>
    <property type="project" value="TreeGrafter"/>
</dbReference>
<dbReference type="GO" id="GO:0005737">
    <property type="term" value="C:cytoplasm"/>
    <property type="evidence" value="ECO:0007669"/>
    <property type="project" value="TreeGrafter"/>
</dbReference>
<evidence type="ECO:0000313" key="6">
    <source>
        <dbReference type="EMBL" id="CAG8519679.1"/>
    </source>
</evidence>
<keyword evidence="3" id="KW-0274">FAD</keyword>
<dbReference type="OrthoDB" id="202203at2759"/>
<evidence type="ECO:0000256" key="3">
    <source>
        <dbReference type="ARBA" id="ARBA00022827"/>
    </source>
</evidence>
<proteinExistence type="inferred from homology"/>
<dbReference type="InterPro" id="IPR036188">
    <property type="entry name" value="FAD/NAD-bd_sf"/>
</dbReference>
<reference evidence="6" key="1">
    <citation type="submission" date="2021-06" db="EMBL/GenBank/DDBJ databases">
        <authorList>
            <person name="Kallberg Y."/>
            <person name="Tangrot J."/>
            <person name="Rosling A."/>
        </authorList>
    </citation>
    <scope>NUCLEOTIDE SEQUENCE</scope>
    <source>
        <strain evidence="6">IN212</strain>
    </source>
</reference>
<evidence type="ECO:0000256" key="1">
    <source>
        <dbReference type="ARBA" id="ARBA00006442"/>
    </source>
</evidence>
<keyword evidence="4" id="KW-0560">Oxidoreductase</keyword>
<evidence type="ECO:0000313" key="7">
    <source>
        <dbReference type="Proteomes" id="UP000789396"/>
    </source>
</evidence>
<dbReference type="SUPFAM" id="SSF51905">
    <property type="entry name" value="FAD/NAD(P)-binding domain"/>
    <property type="match status" value="1"/>
</dbReference>
<evidence type="ECO:0000256" key="2">
    <source>
        <dbReference type="ARBA" id="ARBA00022630"/>
    </source>
</evidence>
<dbReference type="AlphaFoldDB" id="A0A9N9F9U8"/>
<dbReference type="Pfam" id="PF07992">
    <property type="entry name" value="Pyr_redox_2"/>
    <property type="match status" value="1"/>
</dbReference>
<feature type="domain" description="FAD/NAD(P)-binding" evidence="5">
    <location>
        <begin position="2"/>
        <end position="93"/>
    </location>
</feature>
<comment type="caution">
    <text evidence="6">The sequence shown here is derived from an EMBL/GenBank/DDBJ whole genome shotgun (WGS) entry which is preliminary data.</text>
</comment>
<organism evidence="6 7">
    <name type="scientific">Racocetra fulgida</name>
    <dbReference type="NCBI Taxonomy" id="60492"/>
    <lineage>
        <taxon>Eukaryota</taxon>
        <taxon>Fungi</taxon>
        <taxon>Fungi incertae sedis</taxon>
        <taxon>Mucoromycota</taxon>
        <taxon>Glomeromycotina</taxon>
        <taxon>Glomeromycetes</taxon>
        <taxon>Diversisporales</taxon>
        <taxon>Gigasporaceae</taxon>
        <taxon>Racocetra</taxon>
    </lineage>
</organism>
<keyword evidence="7" id="KW-1185">Reference proteome</keyword>
<comment type="similarity">
    <text evidence="1">Belongs to the FAD-dependent oxidoreductase family.</text>
</comment>
<protein>
    <submittedName>
        <fullName evidence="6">4688_t:CDS:1</fullName>
    </submittedName>
</protein>
<sequence length="113" mass="12333">TRIPFEYLVIATGSNYSKPAKVVANNEGVTEIVAQRKAVKNANKILIISGDPVDIELAGKIASVYNDKEVTLVHSEDRLLSEQFPKKTIDLAKQLRVLNAILIFGKKTGSVVV</sequence>
<name>A0A9N9F9U8_9GLOM</name>
<dbReference type="PANTHER" id="PTHR43735">
    <property type="entry name" value="APOPTOSIS-INDUCING FACTOR 1"/>
    <property type="match status" value="1"/>
</dbReference>